<dbReference type="RefSeq" id="WP_142052557.1">
    <property type="nucleotide sequence ID" value="NZ_VFPA01000001.1"/>
</dbReference>
<feature type="compositionally biased region" description="Acidic residues" evidence="1">
    <location>
        <begin position="71"/>
        <end position="88"/>
    </location>
</feature>
<evidence type="ECO:0000313" key="3">
    <source>
        <dbReference type="EMBL" id="TQM15971.1"/>
    </source>
</evidence>
<feature type="region of interest" description="Disordered" evidence="1">
    <location>
        <begin position="40"/>
        <end position="166"/>
    </location>
</feature>
<feature type="chain" id="PRO_5021788931" description="Pecanex-like protein 1" evidence="2">
    <location>
        <begin position="38"/>
        <end position="324"/>
    </location>
</feature>
<dbReference type="Proteomes" id="UP000315677">
    <property type="component" value="Unassembled WGS sequence"/>
</dbReference>
<sequence length="324" mass="33705">MSPNSTARHWTTARRIALCAAALIVTVLPTACGAAYADSETGHAGHHSTGPDGSDVVEVGGVDAADPRPDDEADAEADAEGGADDAEQGGEQTGERRGDQQRDEQGDQQGDQEEPAADEGGEAAAQGRQEEPAAEENGDAAGEGLDVLGTDCTNSELEPHDGFQEAPRCVSTSFGEVAAEEKSPSLLITEAPRSVKAQEEFTLSVSTRNLVRDRFLGAAAGGYYKESSFLDGSGIQRGHFHTACRMLDRVDVAPDAAPEPEFFLATQDNGGGAGADTVKITVDGMPGPGTAQCAVWAGDGSHRVPMMQRADQTPAFDVVRIPVE</sequence>
<evidence type="ECO:0000256" key="2">
    <source>
        <dbReference type="SAM" id="SignalP"/>
    </source>
</evidence>
<gene>
    <name evidence="3" type="ORF">FB558_2768</name>
</gene>
<keyword evidence="2" id="KW-0732">Signal</keyword>
<comment type="caution">
    <text evidence="3">The sequence shown here is derived from an EMBL/GenBank/DDBJ whole genome shotgun (WGS) entry which is preliminary data.</text>
</comment>
<keyword evidence="4" id="KW-1185">Reference proteome</keyword>
<organism evidence="3 4">
    <name type="scientific">Pseudonocardia kunmingensis</name>
    <dbReference type="NCBI Taxonomy" id="630975"/>
    <lineage>
        <taxon>Bacteria</taxon>
        <taxon>Bacillati</taxon>
        <taxon>Actinomycetota</taxon>
        <taxon>Actinomycetes</taxon>
        <taxon>Pseudonocardiales</taxon>
        <taxon>Pseudonocardiaceae</taxon>
        <taxon>Pseudonocardia</taxon>
    </lineage>
</organism>
<feature type="compositionally biased region" description="Low complexity" evidence="1">
    <location>
        <begin position="50"/>
        <end position="64"/>
    </location>
</feature>
<protein>
    <recommendedName>
        <fullName evidence="5">Pecanex-like protein 1</fullName>
    </recommendedName>
</protein>
<accession>A0A543E2Y1</accession>
<dbReference type="AlphaFoldDB" id="A0A543E2Y1"/>
<dbReference type="OrthoDB" id="3579537at2"/>
<name>A0A543E2Y1_9PSEU</name>
<feature type="compositionally biased region" description="Acidic residues" evidence="1">
    <location>
        <begin position="110"/>
        <end position="121"/>
    </location>
</feature>
<evidence type="ECO:0000256" key="1">
    <source>
        <dbReference type="SAM" id="MobiDB-lite"/>
    </source>
</evidence>
<evidence type="ECO:0000313" key="4">
    <source>
        <dbReference type="Proteomes" id="UP000315677"/>
    </source>
</evidence>
<feature type="signal peptide" evidence="2">
    <location>
        <begin position="1"/>
        <end position="37"/>
    </location>
</feature>
<dbReference type="EMBL" id="VFPA01000001">
    <property type="protein sequence ID" value="TQM15971.1"/>
    <property type="molecule type" value="Genomic_DNA"/>
</dbReference>
<feature type="compositionally biased region" description="Basic and acidic residues" evidence="1">
    <location>
        <begin position="93"/>
        <end position="105"/>
    </location>
</feature>
<reference evidence="3 4" key="1">
    <citation type="submission" date="2019-06" db="EMBL/GenBank/DDBJ databases">
        <title>Sequencing the genomes of 1000 actinobacteria strains.</title>
        <authorList>
            <person name="Klenk H.-P."/>
        </authorList>
    </citation>
    <scope>NUCLEOTIDE SEQUENCE [LARGE SCALE GENOMIC DNA]</scope>
    <source>
        <strain evidence="3 4">DSM 45301</strain>
    </source>
</reference>
<evidence type="ECO:0008006" key="5">
    <source>
        <dbReference type="Google" id="ProtNLM"/>
    </source>
</evidence>
<proteinExistence type="predicted"/>